<dbReference type="InterPro" id="IPR011009">
    <property type="entry name" value="Kinase-like_dom_sf"/>
</dbReference>
<dbReference type="GO" id="GO:0005524">
    <property type="term" value="F:ATP binding"/>
    <property type="evidence" value="ECO:0007669"/>
    <property type="project" value="UniProtKB-KW"/>
</dbReference>
<comment type="caution">
    <text evidence="13">The sequence shown here is derived from an EMBL/GenBank/DDBJ whole genome shotgun (WGS) entry which is preliminary data.</text>
</comment>
<evidence type="ECO:0000256" key="5">
    <source>
        <dbReference type="ARBA" id="ARBA00022777"/>
    </source>
</evidence>
<dbReference type="Proteomes" id="UP000252345">
    <property type="component" value="Unassembled WGS sequence"/>
</dbReference>
<dbReference type="SMART" id="SM00740">
    <property type="entry name" value="PASTA"/>
    <property type="match status" value="3"/>
</dbReference>
<evidence type="ECO:0000256" key="9">
    <source>
        <dbReference type="SAM" id="MobiDB-lite"/>
    </source>
</evidence>
<evidence type="ECO:0000256" key="4">
    <source>
        <dbReference type="ARBA" id="ARBA00022741"/>
    </source>
</evidence>
<dbReference type="PROSITE" id="PS51178">
    <property type="entry name" value="PASTA"/>
    <property type="match status" value="2"/>
</dbReference>
<dbReference type="InterPro" id="IPR008271">
    <property type="entry name" value="Ser/Thr_kinase_AS"/>
</dbReference>
<dbReference type="InterPro" id="IPR000719">
    <property type="entry name" value="Prot_kinase_dom"/>
</dbReference>
<evidence type="ECO:0000259" key="11">
    <source>
        <dbReference type="PROSITE" id="PS50011"/>
    </source>
</evidence>
<evidence type="ECO:0000256" key="7">
    <source>
        <dbReference type="ARBA" id="ARBA00047899"/>
    </source>
</evidence>
<name>A0A366KEC5_9BIFI</name>
<dbReference type="RefSeq" id="WP_113853170.1">
    <property type="nucleotide sequence ID" value="NZ_PDCH01000004.1"/>
</dbReference>
<keyword evidence="6" id="KW-0067">ATP-binding</keyword>
<dbReference type="CDD" id="cd14014">
    <property type="entry name" value="STKc_PknB_like"/>
    <property type="match status" value="1"/>
</dbReference>
<feature type="region of interest" description="Disordered" evidence="9">
    <location>
        <begin position="294"/>
        <end position="387"/>
    </location>
</feature>
<evidence type="ECO:0000256" key="3">
    <source>
        <dbReference type="ARBA" id="ARBA00022679"/>
    </source>
</evidence>
<evidence type="ECO:0000313" key="14">
    <source>
        <dbReference type="Proteomes" id="UP000252345"/>
    </source>
</evidence>
<dbReference type="Gene3D" id="3.30.10.20">
    <property type="match status" value="4"/>
</dbReference>
<evidence type="ECO:0000256" key="2">
    <source>
        <dbReference type="ARBA" id="ARBA00022527"/>
    </source>
</evidence>
<keyword evidence="10" id="KW-0812">Transmembrane</keyword>
<keyword evidence="14" id="KW-1185">Reference proteome</keyword>
<dbReference type="Gene3D" id="3.30.200.20">
    <property type="entry name" value="Phosphorylase Kinase, domain 1"/>
    <property type="match status" value="1"/>
</dbReference>
<accession>A0A366KEC5</accession>
<dbReference type="SUPFAM" id="SSF56112">
    <property type="entry name" value="Protein kinase-like (PK-like)"/>
    <property type="match status" value="1"/>
</dbReference>
<organism evidence="13 14">
    <name type="scientific">Bifidobacterium xylocopae</name>
    <dbReference type="NCBI Taxonomy" id="2493119"/>
    <lineage>
        <taxon>Bacteria</taxon>
        <taxon>Bacillati</taxon>
        <taxon>Actinomycetota</taxon>
        <taxon>Actinomycetes</taxon>
        <taxon>Bifidobacteriales</taxon>
        <taxon>Bifidobacteriaceae</taxon>
        <taxon>Bifidobacterium</taxon>
    </lineage>
</organism>
<keyword evidence="5 13" id="KW-0418">Kinase</keyword>
<comment type="catalytic activity">
    <reaction evidence="8">
        <text>L-seryl-[protein] + ATP = O-phospho-L-seryl-[protein] + ADP + H(+)</text>
        <dbReference type="Rhea" id="RHEA:17989"/>
        <dbReference type="Rhea" id="RHEA-COMP:9863"/>
        <dbReference type="Rhea" id="RHEA-COMP:11604"/>
        <dbReference type="ChEBI" id="CHEBI:15378"/>
        <dbReference type="ChEBI" id="CHEBI:29999"/>
        <dbReference type="ChEBI" id="CHEBI:30616"/>
        <dbReference type="ChEBI" id="CHEBI:83421"/>
        <dbReference type="ChEBI" id="CHEBI:456216"/>
        <dbReference type="EC" id="2.7.11.1"/>
    </reaction>
</comment>
<evidence type="ECO:0000256" key="1">
    <source>
        <dbReference type="ARBA" id="ARBA00012513"/>
    </source>
</evidence>
<keyword evidence="10" id="KW-0472">Membrane</keyword>
<dbReference type="Gene3D" id="1.10.510.10">
    <property type="entry name" value="Transferase(Phosphotransferase) domain 1"/>
    <property type="match status" value="1"/>
</dbReference>
<sequence length="712" mass="76592">MSQAAEAYKGQIIEGRYRVIGRIADGGMATVYEALDQRLDRHVAIKIMHTQLAQGPHRAQFEERFRREATSAAAIANPHIVQVYDTGQVDGLDYLVMEYVHGVNLRHEMGTKGTFSVRETIRVVSEVLDGLASAHEAGVVHRDIKPENILINDRGHVEITDFGLARAISQATLSSTGMLLGTAAYLPPETIEENLATPQGDLYAVGIVAWEMLTGSVPFVSENPVTVVFKHVHEDVPPLDQPCPGIDPAVSAMIARLLARRQEDRPADASVALKELKTGLSDLSMEAWRYRLDNPSDGQTTGKPALVAASTAKPDSSNESEVEDHGDVGAGDLFPTDAQDGRTVEGTDGEGTQPLSATRRFTTAAPRTGRPTEPMVNVPETSATEQKPHRRRLILIAALTVLALLAAGGGSAWWYFLGPGSYWKLPRAADISCPSDRPCPLSGADAKRYEQTLKLAGIPYTIRKDFSDTVAAGKIIDARPGQAEARVRKRGGSVSLTVSRGVRMATIPQDIMDPATQAGSHPLEALGSAGFSKVVHQADKDQYSLDVPEGAALSVDPQPGTKLRHNETVTIVLSKGKMPVTMPDLTGRSRDEAARTLGGLKLKADYSEQWSDTVPAGQVISSSRKAGEQLHWGDQVDLVVSKGPQMVTLPDVRGKNEDEASKTLKDLGLDVKISAPLGDLSHTVRLQSPGPGEQVRLHGEDRKATVITLTVV</sequence>
<keyword evidence="3" id="KW-0808">Transferase</keyword>
<proteinExistence type="predicted"/>
<protein>
    <recommendedName>
        <fullName evidence="1">non-specific serine/threonine protein kinase</fullName>
        <ecNumber evidence="1">2.7.11.1</ecNumber>
    </recommendedName>
</protein>
<evidence type="ECO:0000313" key="13">
    <source>
        <dbReference type="EMBL" id="RBP99558.1"/>
    </source>
</evidence>
<feature type="compositionally biased region" description="Low complexity" evidence="9">
    <location>
        <begin position="357"/>
        <end position="374"/>
    </location>
</feature>
<dbReference type="PANTHER" id="PTHR43289:SF34">
    <property type="entry name" value="SERINE_THREONINE-PROTEIN KINASE YBDM-RELATED"/>
    <property type="match status" value="1"/>
</dbReference>
<dbReference type="FunFam" id="3.30.200.20:FF:000035">
    <property type="entry name" value="Serine/threonine protein kinase Stk1"/>
    <property type="match status" value="1"/>
</dbReference>
<dbReference type="Pfam" id="PF03793">
    <property type="entry name" value="PASTA"/>
    <property type="match status" value="3"/>
</dbReference>
<dbReference type="GO" id="GO:0004674">
    <property type="term" value="F:protein serine/threonine kinase activity"/>
    <property type="evidence" value="ECO:0007669"/>
    <property type="project" value="UniProtKB-KW"/>
</dbReference>
<feature type="domain" description="PASTA" evidence="12">
    <location>
        <begin position="576"/>
        <end position="642"/>
    </location>
</feature>
<dbReference type="EC" id="2.7.11.1" evidence="1"/>
<dbReference type="InterPro" id="IPR005543">
    <property type="entry name" value="PASTA_dom"/>
</dbReference>
<evidence type="ECO:0000259" key="12">
    <source>
        <dbReference type="PROSITE" id="PS51178"/>
    </source>
</evidence>
<gene>
    <name evidence="13" type="ORF">CRD59_03255</name>
</gene>
<feature type="domain" description="PASTA" evidence="12">
    <location>
        <begin position="643"/>
        <end position="712"/>
    </location>
</feature>
<reference evidence="13 14" key="1">
    <citation type="submission" date="2017-10" db="EMBL/GenBank/DDBJ databases">
        <title>Bifidobacterium xylocopum sp. nov. and Bifidobacterium aemilianum sp. nov., from the carpenter bee (Xylocopa violacea) digestive tract.</title>
        <authorList>
            <person name="Alberoni D."/>
            <person name="Baffoni L."/>
            <person name="Di Gioia D."/>
            <person name="Gaggia F."/>
            <person name="Biavati B."/>
        </authorList>
    </citation>
    <scope>NUCLEOTIDE SEQUENCE [LARGE SCALE GENOMIC DNA]</scope>
    <source>
        <strain evidence="13 14">XV2</strain>
    </source>
</reference>
<feature type="domain" description="Protein kinase" evidence="11">
    <location>
        <begin position="17"/>
        <end position="280"/>
    </location>
</feature>
<dbReference type="PROSITE" id="PS00108">
    <property type="entry name" value="PROTEIN_KINASE_ST"/>
    <property type="match status" value="1"/>
</dbReference>
<evidence type="ECO:0000256" key="10">
    <source>
        <dbReference type="SAM" id="Phobius"/>
    </source>
</evidence>
<dbReference type="PROSITE" id="PS50011">
    <property type="entry name" value="PROTEIN_KINASE_DOM"/>
    <property type="match status" value="1"/>
</dbReference>
<dbReference type="PANTHER" id="PTHR43289">
    <property type="entry name" value="MITOGEN-ACTIVATED PROTEIN KINASE KINASE KINASE 20-RELATED"/>
    <property type="match status" value="1"/>
</dbReference>
<keyword evidence="2 13" id="KW-0723">Serine/threonine-protein kinase</keyword>
<keyword evidence="4" id="KW-0547">Nucleotide-binding</keyword>
<comment type="catalytic activity">
    <reaction evidence="7">
        <text>L-threonyl-[protein] + ATP = O-phospho-L-threonyl-[protein] + ADP + H(+)</text>
        <dbReference type="Rhea" id="RHEA:46608"/>
        <dbReference type="Rhea" id="RHEA-COMP:11060"/>
        <dbReference type="Rhea" id="RHEA-COMP:11605"/>
        <dbReference type="ChEBI" id="CHEBI:15378"/>
        <dbReference type="ChEBI" id="CHEBI:30013"/>
        <dbReference type="ChEBI" id="CHEBI:30616"/>
        <dbReference type="ChEBI" id="CHEBI:61977"/>
        <dbReference type="ChEBI" id="CHEBI:456216"/>
        <dbReference type="EC" id="2.7.11.1"/>
    </reaction>
</comment>
<evidence type="ECO:0000256" key="6">
    <source>
        <dbReference type="ARBA" id="ARBA00022840"/>
    </source>
</evidence>
<dbReference type="EMBL" id="PDCH01000004">
    <property type="protein sequence ID" value="RBP99558.1"/>
    <property type="molecule type" value="Genomic_DNA"/>
</dbReference>
<evidence type="ECO:0000256" key="8">
    <source>
        <dbReference type="ARBA" id="ARBA00048679"/>
    </source>
</evidence>
<dbReference type="OrthoDB" id="9762169at2"/>
<feature type="transmembrane region" description="Helical" evidence="10">
    <location>
        <begin position="393"/>
        <end position="416"/>
    </location>
</feature>
<dbReference type="AlphaFoldDB" id="A0A366KEC5"/>
<dbReference type="CDD" id="cd06577">
    <property type="entry name" value="PASTA_pknB"/>
    <property type="match status" value="3"/>
</dbReference>
<dbReference type="Pfam" id="PF00069">
    <property type="entry name" value="Pkinase"/>
    <property type="match status" value="1"/>
</dbReference>
<dbReference type="SMART" id="SM00220">
    <property type="entry name" value="S_TKc"/>
    <property type="match status" value="1"/>
</dbReference>
<keyword evidence="10" id="KW-1133">Transmembrane helix</keyword>